<dbReference type="SMART" id="SM00717">
    <property type="entry name" value="SANT"/>
    <property type="match status" value="2"/>
</dbReference>
<name>A0A498J3K8_MALDO</name>
<evidence type="ECO:0000256" key="4">
    <source>
        <dbReference type="ARBA" id="ARBA00022833"/>
    </source>
</evidence>
<keyword evidence="2" id="KW-0479">Metal-binding</keyword>
<evidence type="ECO:0000313" key="10">
    <source>
        <dbReference type="Proteomes" id="UP000290289"/>
    </source>
</evidence>
<evidence type="ECO:0000259" key="8">
    <source>
        <dbReference type="PROSITE" id="PS51294"/>
    </source>
</evidence>
<feature type="compositionally biased region" description="Basic and acidic residues" evidence="6">
    <location>
        <begin position="226"/>
        <end position="239"/>
    </location>
</feature>
<feature type="compositionally biased region" description="Basic and acidic residues" evidence="6">
    <location>
        <begin position="129"/>
        <end position="142"/>
    </location>
</feature>
<accession>A0A498J3K8</accession>
<dbReference type="EMBL" id="RDQH01000335">
    <property type="protein sequence ID" value="RXH90178.1"/>
    <property type="molecule type" value="Genomic_DNA"/>
</dbReference>
<evidence type="ECO:0000256" key="3">
    <source>
        <dbReference type="ARBA" id="ARBA00022771"/>
    </source>
</evidence>
<feature type="region of interest" description="Disordered" evidence="6">
    <location>
        <begin position="409"/>
        <end position="506"/>
    </location>
</feature>
<feature type="compositionally biased region" description="Basic and acidic residues" evidence="6">
    <location>
        <begin position="309"/>
        <end position="322"/>
    </location>
</feature>
<comment type="caution">
    <text evidence="9">The sequence shown here is derived from an EMBL/GenBank/DDBJ whole genome shotgun (WGS) entry which is preliminary data.</text>
</comment>
<feature type="domain" description="Myb-like" evidence="7">
    <location>
        <begin position="349"/>
        <end position="409"/>
    </location>
</feature>
<feature type="compositionally biased region" description="Acidic residues" evidence="6">
    <location>
        <begin position="197"/>
        <end position="206"/>
    </location>
</feature>
<dbReference type="PANTHER" id="PTHR47863">
    <property type="entry name" value="RING/FYVE/PHD ZINC FINGER SUPERFAMILY PROTEIN"/>
    <property type="match status" value="1"/>
</dbReference>
<keyword evidence="3" id="KW-0863">Zinc-finger</keyword>
<reference evidence="9 10" key="1">
    <citation type="submission" date="2018-10" db="EMBL/GenBank/DDBJ databases">
        <title>A high-quality apple genome assembly.</title>
        <authorList>
            <person name="Hu J."/>
        </authorList>
    </citation>
    <scope>NUCLEOTIDE SEQUENCE [LARGE SCALE GENOMIC DNA]</scope>
    <source>
        <strain evidence="10">cv. HFTH1</strain>
        <tissue evidence="9">Young leaf</tissue>
    </source>
</reference>
<gene>
    <name evidence="9" type="ORF">DVH24_032535</name>
</gene>
<dbReference type="InterPro" id="IPR011011">
    <property type="entry name" value="Znf_FYVE_PHD"/>
</dbReference>
<feature type="region of interest" description="Disordered" evidence="6">
    <location>
        <begin position="120"/>
        <end position="356"/>
    </location>
</feature>
<evidence type="ECO:0008006" key="11">
    <source>
        <dbReference type="Google" id="ProtNLM"/>
    </source>
</evidence>
<keyword evidence="10" id="KW-1185">Reference proteome</keyword>
<dbReference type="PROSITE" id="PS01359">
    <property type="entry name" value="ZF_PHD_1"/>
    <property type="match status" value="1"/>
</dbReference>
<dbReference type="Proteomes" id="UP000290289">
    <property type="component" value="Chromosome 9"/>
</dbReference>
<dbReference type="Pfam" id="PF00249">
    <property type="entry name" value="Myb_DNA-binding"/>
    <property type="match status" value="1"/>
</dbReference>
<dbReference type="InterPro" id="IPR017930">
    <property type="entry name" value="Myb_dom"/>
</dbReference>
<dbReference type="SUPFAM" id="SSF57903">
    <property type="entry name" value="FYVE/PHD zinc finger"/>
    <property type="match status" value="1"/>
</dbReference>
<dbReference type="CDD" id="cd11660">
    <property type="entry name" value="SANT_TRF"/>
    <property type="match status" value="2"/>
</dbReference>
<evidence type="ECO:0000256" key="1">
    <source>
        <dbReference type="ARBA" id="ARBA00004123"/>
    </source>
</evidence>
<feature type="compositionally biased region" description="Basic and acidic residues" evidence="6">
    <location>
        <begin position="164"/>
        <end position="196"/>
    </location>
</feature>
<organism evidence="9 10">
    <name type="scientific">Malus domestica</name>
    <name type="common">Apple</name>
    <name type="synonym">Pyrus malus</name>
    <dbReference type="NCBI Taxonomy" id="3750"/>
    <lineage>
        <taxon>Eukaryota</taxon>
        <taxon>Viridiplantae</taxon>
        <taxon>Streptophyta</taxon>
        <taxon>Embryophyta</taxon>
        <taxon>Tracheophyta</taxon>
        <taxon>Spermatophyta</taxon>
        <taxon>Magnoliopsida</taxon>
        <taxon>eudicotyledons</taxon>
        <taxon>Gunneridae</taxon>
        <taxon>Pentapetalae</taxon>
        <taxon>rosids</taxon>
        <taxon>fabids</taxon>
        <taxon>Rosales</taxon>
        <taxon>Rosaceae</taxon>
        <taxon>Amygdaloideae</taxon>
        <taxon>Maleae</taxon>
        <taxon>Malus</taxon>
    </lineage>
</organism>
<sequence>MGVEESMELDGLLEVENCVRCNDGGSGSRKLMVCSEKGCPIALHEECMCARPVFDQLGKFYCPYCAYKREFFRCRELGRKVMGSKSVLSKFIDAGEGEDCGCETGGWGGVEVRGQYVGVEGGGAVEGGTDQRREIEDVRGEERIDEDPEEEEIVEETQEEDAEPRETMNNDNARDGLDRRDEEDCLRVSEESKGGSDEEEQEEETEPQSGCCVQEMTNNHNAHGLSDQRDEEDGKRVPEENEGESEDEEQMQSVEKEVPGNSTVVPESDELDTGSPLVRKQRFKQKSKRIKQPQSVASLRTVPSSSRELSARRTRSAEEHAKNQNGKAKTFSKKERENQESARNLVLPNVKGKRSKWTDEEIKMLKEGVRVCGSSNGKMQWKKILEYGHKVFHRTREPVDLKDKWRRSLGKENKDNAHDGFDQRDEKDGIRLSEENEGKSEDEEQMRSVEKEVPGKSNVDSKSENLDTGSPLVRSKQLKQKAKTKEQPPNAKTFSKREREIQESSRNLVLPNGKRKRLDWTDEELKMLKEGVRLHGTLNGKMQWKEILEYGHNVFHVTRQPVDLKDKWRRYFREKARKR</sequence>
<dbReference type="InterPro" id="IPR013083">
    <property type="entry name" value="Znf_RING/FYVE/PHD"/>
</dbReference>
<keyword evidence="5" id="KW-0539">Nucleus</keyword>
<dbReference type="Gene3D" id="1.10.246.220">
    <property type="match status" value="2"/>
</dbReference>
<dbReference type="InterPro" id="IPR009057">
    <property type="entry name" value="Homeodomain-like_sf"/>
</dbReference>
<proteinExistence type="predicted"/>
<evidence type="ECO:0000256" key="5">
    <source>
        <dbReference type="ARBA" id="ARBA00023242"/>
    </source>
</evidence>
<protein>
    <recommendedName>
        <fullName evidence="11">Myb-like domain-containing protein</fullName>
    </recommendedName>
</protein>
<feature type="compositionally biased region" description="Basic and acidic residues" evidence="6">
    <location>
        <begin position="409"/>
        <end position="465"/>
    </location>
</feature>
<feature type="compositionally biased region" description="Polar residues" evidence="6">
    <location>
        <begin position="292"/>
        <end position="308"/>
    </location>
</feature>
<evidence type="ECO:0000256" key="2">
    <source>
        <dbReference type="ARBA" id="ARBA00022723"/>
    </source>
</evidence>
<comment type="subcellular location">
    <subcellularLocation>
        <location evidence="1">Nucleus</location>
    </subcellularLocation>
</comment>
<dbReference type="SUPFAM" id="SSF46689">
    <property type="entry name" value="Homeodomain-like"/>
    <property type="match status" value="2"/>
</dbReference>
<evidence type="ECO:0000256" key="6">
    <source>
        <dbReference type="SAM" id="MobiDB-lite"/>
    </source>
</evidence>
<evidence type="ECO:0000313" key="9">
    <source>
        <dbReference type="EMBL" id="RXH90178.1"/>
    </source>
</evidence>
<feature type="compositionally biased region" description="Acidic residues" evidence="6">
    <location>
        <begin position="240"/>
        <end position="250"/>
    </location>
</feature>
<dbReference type="PROSITE" id="PS50090">
    <property type="entry name" value="MYB_LIKE"/>
    <property type="match status" value="2"/>
</dbReference>
<feature type="domain" description="HTH myb-type" evidence="8">
    <location>
        <begin position="512"/>
        <end position="576"/>
    </location>
</feature>
<dbReference type="STRING" id="3750.A0A498J3K8"/>
<feature type="compositionally biased region" description="Basic residues" evidence="6">
    <location>
        <begin position="279"/>
        <end position="291"/>
    </location>
</feature>
<feature type="domain" description="Myb-like" evidence="7">
    <location>
        <begin position="512"/>
        <end position="572"/>
    </location>
</feature>
<dbReference type="OrthoDB" id="608866at2759"/>
<dbReference type="AlphaFoldDB" id="A0A498J3K8"/>
<evidence type="ECO:0000259" key="7">
    <source>
        <dbReference type="PROSITE" id="PS50090"/>
    </source>
</evidence>
<dbReference type="InterPro" id="IPR019786">
    <property type="entry name" value="Zinc_finger_PHD-type_CS"/>
</dbReference>
<dbReference type="GO" id="GO:0008270">
    <property type="term" value="F:zinc ion binding"/>
    <property type="evidence" value="ECO:0007669"/>
    <property type="project" value="UniProtKB-KW"/>
</dbReference>
<dbReference type="Gene3D" id="3.30.40.10">
    <property type="entry name" value="Zinc/RING finger domain, C3HC4 (zinc finger)"/>
    <property type="match status" value="1"/>
</dbReference>
<feature type="compositionally biased region" description="Acidic residues" evidence="6">
    <location>
        <begin position="143"/>
        <end position="163"/>
    </location>
</feature>
<keyword evidence="4" id="KW-0862">Zinc</keyword>
<dbReference type="PROSITE" id="PS51294">
    <property type="entry name" value="HTH_MYB"/>
    <property type="match status" value="1"/>
</dbReference>
<dbReference type="GO" id="GO:0005634">
    <property type="term" value="C:nucleus"/>
    <property type="evidence" value="ECO:0007669"/>
    <property type="project" value="UniProtKB-SubCell"/>
</dbReference>
<dbReference type="InterPro" id="IPR001005">
    <property type="entry name" value="SANT/Myb"/>
</dbReference>
<dbReference type="PANTHER" id="PTHR47863:SF5">
    <property type="entry name" value="HOMEODOMAIN-LIKE PROTEIN WITH RING_FYVE_PHD-TYPE ZINC FINGER DOMAIN-CONTAINING PROTEIN-RELATED"/>
    <property type="match status" value="1"/>
</dbReference>